<comment type="caution">
    <text evidence="2">The sequence shown here is derived from an EMBL/GenBank/DDBJ whole genome shotgun (WGS) entry which is preliminary data.</text>
</comment>
<feature type="region of interest" description="Disordered" evidence="1">
    <location>
        <begin position="1"/>
        <end position="23"/>
    </location>
</feature>
<organism evidence="2 3">
    <name type="scientific">Vibrio harveyi</name>
    <name type="common">Beneckea harveyi</name>
    <dbReference type="NCBI Taxonomy" id="669"/>
    <lineage>
        <taxon>Bacteria</taxon>
        <taxon>Pseudomonadati</taxon>
        <taxon>Pseudomonadota</taxon>
        <taxon>Gammaproteobacteria</taxon>
        <taxon>Vibrionales</taxon>
        <taxon>Vibrionaceae</taxon>
        <taxon>Vibrio</taxon>
    </lineage>
</organism>
<dbReference type="EMBL" id="AJSR01002140">
    <property type="protein sequence ID" value="EKM29325.1"/>
    <property type="molecule type" value="Genomic_DNA"/>
</dbReference>
<dbReference type="AlphaFoldDB" id="A0A454CSF5"/>
<accession>A0A454CSF5</accession>
<evidence type="ECO:0000256" key="1">
    <source>
        <dbReference type="SAM" id="MobiDB-lite"/>
    </source>
</evidence>
<evidence type="ECO:0000313" key="3">
    <source>
        <dbReference type="Proteomes" id="UP000008367"/>
    </source>
</evidence>
<dbReference type="Proteomes" id="UP000008367">
    <property type="component" value="Unassembled WGS sequence"/>
</dbReference>
<gene>
    <name evidence="2" type="ORF">VCHENC02_4860A</name>
</gene>
<proteinExistence type="predicted"/>
<sequence length="45" mass="5068">MTSLFSNSVESQDSQPSSLRKPQTSWFSLVSATKRSRFAWISDVS</sequence>
<reference evidence="2 3" key="1">
    <citation type="submission" date="2012-10" db="EMBL/GenBank/DDBJ databases">
        <title>Genome sequence of Vibrio Cholerae HENC-02.</title>
        <authorList>
            <person name="Eppinger M."/>
            <person name="Hasan N.A."/>
            <person name="Sengamalay N."/>
            <person name="Hine E."/>
            <person name="Su Q."/>
            <person name="Daugherty S.C."/>
            <person name="Young S."/>
            <person name="Sadzewicz L."/>
            <person name="Tallon L."/>
            <person name="Cebula T.A."/>
            <person name="Ravel J."/>
            <person name="Colwell R.R."/>
        </authorList>
    </citation>
    <scope>NUCLEOTIDE SEQUENCE [LARGE SCALE GENOMIC DNA]</scope>
    <source>
        <strain evidence="2 3">HENC-02</strain>
    </source>
</reference>
<name>A0A454CSF5_VIBHA</name>
<evidence type="ECO:0000313" key="2">
    <source>
        <dbReference type="EMBL" id="EKM29325.1"/>
    </source>
</evidence>
<feature type="non-terminal residue" evidence="2">
    <location>
        <position position="45"/>
    </location>
</feature>
<protein>
    <submittedName>
        <fullName evidence="2">Uncharacterized protein</fullName>
    </submittedName>
</protein>